<dbReference type="Proteomes" id="UP000028582">
    <property type="component" value="Unassembled WGS sequence"/>
</dbReference>
<evidence type="ECO:0000313" key="3">
    <source>
        <dbReference type="Proteomes" id="UP000028582"/>
    </source>
</evidence>
<organism evidence="2 3">
    <name type="scientific">Phytophthora nicotianae P1976</name>
    <dbReference type="NCBI Taxonomy" id="1317066"/>
    <lineage>
        <taxon>Eukaryota</taxon>
        <taxon>Sar</taxon>
        <taxon>Stramenopiles</taxon>
        <taxon>Oomycota</taxon>
        <taxon>Peronosporomycetes</taxon>
        <taxon>Peronosporales</taxon>
        <taxon>Peronosporaceae</taxon>
        <taxon>Phytophthora</taxon>
    </lineage>
</organism>
<name>A0A080YWJ0_PHYNI</name>
<dbReference type="AlphaFoldDB" id="A0A080YWJ0"/>
<reference evidence="2 3" key="1">
    <citation type="submission" date="2013-11" db="EMBL/GenBank/DDBJ databases">
        <title>The Genome Sequence of Phytophthora parasitica P1976.</title>
        <authorList>
            <consortium name="The Broad Institute Genomics Platform"/>
            <person name="Russ C."/>
            <person name="Tyler B."/>
            <person name="Panabieres F."/>
            <person name="Shan W."/>
            <person name="Tripathy S."/>
            <person name="Grunwald N."/>
            <person name="Machado M."/>
            <person name="Johnson C.S."/>
            <person name="Walker B."/>
            <person name="Young S."/>
            <person name="Zeng Q."/>
            <person name="Gargeya S."/>
            <person name="Fitzgerald M."/>
            <person name="Haas B."/>
            <person name="Abouelleil A."/>
            <person name="Allen A.W."/>
            <person name="Alvarado L."/>
            <person name="Arachchi H.M."/>
            <person name="Berlin A.M."/>
            <person name="Chapman S.B."/>
            <person name="Gainer-Dewar J."/>
            <person name="Goldberg J."/>
            <person name="Griggs A."/>
            <person name="Gujja S."/>
            <person name="Hansen M."/>
            <person name="Howarth C."/>
            <person name="Imamovic A."/>
            <person name="Ireland A."/>
            <person name="Larimer J."/>
            <person name="McCowan C."/>
            <person name="Murphy C."/>
            <person name="Pearson M."/>
            <person name="Poon T.W."/>
            <person name="Priest M."/>
            <person name="Roberts A."/>
            <person name="Saif S."/>
            <person name="Shea T."/>
            <person name="Sisk P."/>
            <person name="Sykes S."/>
            <person name="Wortman J."/>
            <person name="Nusbaum C."/>
            <person name="Birren B."/>
        </authorList>
    </citation>
    <scope>NUCLEOTIDE SEQUENCE [LARGE SCALE GENOMIC DNA]</scope>
    <source>
        <strain evidence="2 3">P1976</strain>
    </source>
</reference>
<protein>
    <submittedName>
        <fullName evidence="2">Uncharacterized protein</fullName>
    </submittedName>
</protein>
<evidence type="ECO:0000256" key="1">
    <source>
        <dbReference type="SAM" id="MobiDB-lite"/>
    </source>
</evidence>
<feature type="non-terminal residue" evidence="2">
    <location>
        <position position="1"/>
    </location>
</feature>
<dbReference type="OrthoDB" id="97532at2759"/>
<evidence type="ECO:0000313" key="2">
    <source>
        <dbReference type="EMBL" id="ETO58751.1"/>
    </source>
</evidence>
<sequence length="416" mass="47120">TPSFLPVSGCLVAGASEQPPEIVARHAHPQCCQIIKRSVITFTFSLTYAGMHPSSPYPSREERQRQRDAFRSYCPDPQGVPDHLKPNHQALRQYEQAFEVLVFFLGAPWTLWTVWRELLRHVPYGTVGNAVQTYFYGEYLWLGRDGSRTLQKVEGGHVRSGRSGVIMVRLSHALTDPVLFPLFLTKLYFPELVRQLNMQRGQHTLAYMDLWRPSHRHPRVTYGPFPEGASGIYFVHANTATAFTEGRYAGPYFLVYIGRSGNMDARLGAHNKVTSFLSDHGDLVPLFSVVIHSSFITKAESDMHFVMTRLGFHYTTIKENHGRSFSLYKFNKKSIDLLHDIIGRLGETFPATAPPPRRTLAPIDLFATRSPDDFEMDVDSAFGVDDPYPAPDDSEVEDTLPDGSQTRRLTMRDLLN</sequence>
<proteinExistence type="predicted"/>
<gene>
    <name evidence="2" type="ORF">F444_22867</name>
</gene>
<accession>A0A080YWJ0</accession>
<feature type="region of interest" description="Disordered" evidence="1">
    <location>
        <begin position="377"/>
        <end position="416"/>
    </location>
</feature>
<comment type="caution">
    <text evidence="2">The sequence shown here is derived from an EMBL/GenBank/DDBJ whole genome shotgun (WGS) entry which is preliminary data.</text>
</comment>
<dbReference type="EMBL" id="ANJA01004822">
    <property type="protein sequence ID" value="ETO58751.1"/>
    <property type="molecule type" value="Genomic_DNA"/>
</dbReference>